<reference evidence="2" key="1">
    <citation type="submission" date="2020-07" db="EMBL/GenBank/DDBJ databases">
        <title>Multicomponent nature underlies the extraordinary mechanical properties of spider dragline silk.</title>
        <authorList>
            <person name="Kono N."/>
            <person name="Nakamura H."/>
            <person name="Mori M."/>
            <person name="Yoshida Y."/>
            <person name="Ohtoshi R."/>
            <person name="Malay A.D."/>
            <person name="Moran D.A.P."/>
            <person name="Tomita M."/>
            <person name="Numata K."/>
            <person name="Arakawa K."/>
        </authorList>
    </citation>
    <scope>NUCLEOTIDE SEQUENCE</scope>
</reference>
<dbReference type="AlphaFoldDB" id="A0A8X6LB47"/>
<evidence type="ECO:0000259" key="1">
    <source>
        <dbReference type="PROSITE" id="PS50181"/>
    </source>
</evidence>
<dbReference type="OrthoDB" id="6483158at2759"/>
<keyword evidence="3" id="KW-1185">Reference proteome</keyword>
<dbReference type="EMBL" id="BMAO01015792">
    <property type="protein sequence ID" value="GFR04316.1"/>
    <property type="molecule type" value="Genomic_DNA"/>
</dbReference>
<dbReference type="Proteomes" id="UP000887116">
    <property type="component" value="Unassembled WGS sequence"/>
</dbReference>
<dbReference type="SUPFAM" id="SSF52047">
    <property type="entry name" value="RNI-like"/>
    <property type="match status" value="1"/>
</dbReference>
<evidence type="ECO:0000313" key="2">
    <source>
        <dbReference type="EMBL" id="GFR04316.1"/>
    </source>
</evidence>
<gene>
    <name evidence="2" type="primary">AVEN_88523_1</name>
    <name evidence="2" type="ORF">TNCT_128821</name>
</gene>
<dbReference type="Gene3D" id="3.80.10.10">
    <property type="entry name" value="Ribonuclease Inhibitor"/>
    <property type="match status" value="1"/>
</dbReference>
<feature type="domain" description="F-box" evidence="1">
    <location>
        <begin position="2"/>
        <end position="48"/>
    </location>
</feature>
<dbReference type="InterPro" id="IPR032675">
    <property type="entry name" value="LRR_dom_sf"/>
</dbReference>
<dbReference type="SMART" id="SM00256">
    <property type="entry name" value="FBOX"/>
    <property type="match status" value="1"/>
</dbReference>
<dbReference type="Pfam" id="PF00646">
    <property type="entry name" value="F-box"/>
    <property type="match status" value="1"/>
</dbReference>
<evidence type="ECO:0000313" key="3">
    <source>
        <dbReference type="Proteomes" id="UP000887116"/>
    </source>
</evidence>
<comment type="caution">
    <text evidence="2">The sequence shown here is derived from an EMBL/GenBank/DDBJ whole genome shotgun (WGS) entry which is preliminary data.</text>
</comment>
<organism evidence="2 3">
    <name type="scientific">Trichonephila clavata</name>
    <name type="common">Joro spider</name>
    <name type="synonym">Nephila clavata</name>
    <dbReference type="NCBI Taxonomy" id="2740835"/>
    <lineage>
        <taxon>Eukaryota</taxon>
        <taxon>Metazoa</taxon>
        <taxon>Ecdysozoa</taxon>
        <taxon>Arthropoda</taxon>
        <taxon>Chelicerata</taxon>
        <taxon>Arachnida</taxon>
        <taxon>Araneae</taxon>
        <taxon>Araneomorphae</taxon>
        <taxon>Entelegynae</taxon>
        <taxon>Araneoidea</taxon>
        <taxon>Nephilidae</taxon>
        <taxon>Trichonephila</taxon>
    </lineage>
</organism>
<name>A0A8X6LB47_TRICU</name>
<sequence length="209" mass="23787">MARDISSLPPEVLIGVFQFLDVHSRLKASLVSKTWLQIMDYPRLLSDVKIKFSGEIEETIKCFSRMTRHFQWFSFCRVIISGPLVEFLKNYSSQFVILSFSNCKVSDDKSESGLQDKILHCNNLRILDVFNSDIASLFATLPNLTELNLRLSSGLSDYVISNLSKSISKLEILLLGASEVYKEDASKTFYVNEKEMKIILPKKVCLSRA</sequence>
<dbReference type="InterPro" id="IPR036047">
    <property type="entry name" value="F-box-like_dom_sf"/>
</dbReference>
<accession>A0A8X6LB47</accession>
<proteinExistence type="predicted"/>
<protein>
    <submittedName>
        <fullName evidence="2">F-box domain-containing protein</fullName>
    </submittedName>
</protein>
<dbReference type="PROSITE" id="PS50181">
    <property type="entry name" value="FBOX"/>
    <property type="match status" value="1"/>
</dbReference>
<dbReference type="InterPro" id="IPR001810">
    <property type="entry name" value="F-box_dom"/>
</dbReference>
<dbReference type="SUPFAM" id="SSF81383">
    <property type="entry name" value="F-box domain"/>
    <property type="match status" value="1"/>
</dbReference>